<evidence type="ECO:0000313" key="4">
    <source>
        <dbReference type="EMBL" id="RBW55617.1"/>
    </source>
</evidence>
<dbReference type="InterPro" id="IPR003495">
    <property type="entry name" value="CobW/HypB/UreG_nucleotide-bd"/>
</dbReference>
<sequence>MIPVTTIGGYLGAGKTTLINHLLRNPDGQKLAILVNEFGALSIDEDLIEAQDDDLISIAGGCICCSFGDNLVGALMDLMQRQPRPDHIVIEASGVAIPGAIAASLSLIQGLKPNGVVVLADSETVRDLSNDTYLGDTILRQLKDADLVIATKTDLVAESWSHDLGNWLATVSPRAALVHAIHGHVSSDIILGPRFPEMPPEQSRHSDSLFKSKVFPISRPLDLKALVTGLTSPELGITRAKGFVLTPTGETVLVQVIGRRAETSTSPNRSQHAVVCIGPAHTINTQELDRLFNSVSLCPTRGSVYLKMEACKFS</sequence>
<feature type="domain" description="CobW/HypB/UreG nucleotide-binding" evidence="2">
    <location>
        <begin position="3"/>
        <end position="176"/>
    </location>
</feature>
<evidence type="ECO:0000256" key="1">
    <source>
        <dbReference type="ARBA" id="ARBA00045658"/>
    </source>
</evidence>
<dbReference type="InterPro" id="IPR051316">
    <property type="entry name" value="Zinc-reg_GTPase_activator"/>
</dbReference>
<feature type="domain" description="CobW C-terminal" evidence="3">
    <location>
        <begin position="211"/>
        <end position="294"/>
    </location>
</feature>
<comment type="caution">
    <text evidence="4">The sequence shown here is derived from an EMBL/GenBank/DDBJ whole genome shotgun (WGS) entry which is preliminary data.</text>
</comment>
<dbReference type="Pfam" id="PF02492">
    <property type="entry name" value="cobW"/>
    <property type="match status" value="1"/>
</dbReference>
<protein>
    <recommendedName>
        <fullName evidence="6">GTP-binding protein</fullName>
    </recommendedName>
</protein>
<dbReference type="EMBL" id="QOCE01000029">
    <property type="protein sequence ID" value="RBW55617.1"/>
    <property type="molecule type" value="Genomic_DNA"/>
</dbReference>
<dbReference type="Proteomes" id="UP000252706">
    <property type="component" value="Unassembled WGS sequence"/>
</dbReference>
<dbReference type="RefSeq" id="WP_113823490.1">
    <property type="nucleotide sequence ID" value="NZ_QOCE01000029.1"/>
</dbReference>
<dbReference type="SUPFAM" id="SSF52540">
    <property type="entry name" value="P-loop containing nucleoside triphosphate hydrolases"/>
    <property type="match status" value="1"/>
</dbReference>
<dbReference type="CDD" id="cd03112">
    <property type="entry name" value="CobW-like"/>
    <property type="match status" value="1"/>
</dbReference>
<dbReference type="AlphaFoldDB" id="A0A366X1R0"/>
<organism evidence="4 5">
    <name type="scientific">Phaeobacter gallaeciensis</name>
    <dbReference type="NCBI Taxonomy" id="60890"/>
    <lineage>
        <taxon>Bacteria</taxon>
        <taxon>Pseudomonadati</taxon>
        <taxon>Pseudomonadota</taxon>
        <taxon>Alphaproteobacteria</taxon>
        <taxon>Rhodobacterales</taxon>
        <taxon>Roseobacteraceae</taxon>
        <taxon>Phaeobacter</taxon>
    </lineage>
</organism>
<dbReference type="GO" id="GO:0005737">
    <property type="term" value="C:cytoplasm"/>
    <property type="evidence" value="ECO:0007669"/>
    <property type="project" value="TreeGrafter"/>
</dbReference>
<gene>
    <name evidence="4" type="ORF">DS909_10995</name>
</gene>
<reference evidence="4 5" key="1">
    <citation type="submission" date="2018-07" db="EMBL/GenBank/DDBJ databases">
        <title>Modular assembly of carbohydrate-degrading microbial communities in the ocean.</title>
        <authorList>
            <person name="Enke T.N."/>
            <person name="Datta M.S."/>
            <person name="Schwartzman J.A."/>
            <person name="Cermak N."/>
            <person name="Schmitz D.A."/>
            <person name="Barrere J."/>
            <person name="Cordero O.X."/>
        </authorList>
    </citation>
    <scope>NUCLEOTIDE SEQUENCE [LARGE SCALE GENOMIC DNA]</scope>
    <source>
        <strain evidence="4 5">C3M10</strain>
    </source>
</reference>
<proteinExistence type="predicted"/>
<dbReference type="Pfam" id="PF07683">
    <property type="entry name" value="CobW_C"/>
    <property type="match status" value="1"/>
</dbReference>
<name>A0A366X1R0_9RHOB</name>
<dbReference type="InterPro" id="IPR027417">
    <property type="entry name" value="P-loop_NTPase"/>
</dbReference>
<dbReference type="OrthoDB" id="9808822at2"/>
<dbReference type="PANTHER" id="PTHR13748:SF62">
    <property type="entry name" value="COBW DOMAIN-CONTAINING PROTEIN"/>
    <property type="match status" value="1"/>
</dbReference>
<evidence type="ECO:0000259" key="3">
    <source>
        <dbReference type="Pfam" id="PF07683"/>
    </source>
</evidence>
<evidence type="ECO:0000313" key="5">
    <source>
        <dbReference type="Proteomes" id="UP000252706"/>
    </source>
</evidence>
<dbReference type="Gene3D" id="3.40.50.300">
    <property type="entry name" value="P-loop containing nucleotide triphosphate hydrolases"/>
    <property type="match status" value="1"/>
</dbReference>
<comment type="function">
    <text evidence="1">Zinc chaperone that directly transfers zinc cofactor to target proteins, thereby activating them. Zinc is transferred from the CXCC motif in the GTPase domain to the zinc binding site in target proteins in a process requiring GTP hydrolysis.</text>
</comment>
<evidence type="ECO:0000259" key="2">
    <source>
        <dbReference type="Pfam" id="PF02492"/>
    </source>
</evidence>
<dbReference type="InterPro" id="IPR011629">
    <property type="entry name" value="CobW-like_C"/>
</dbReference>
<evidence type="ECO:0008006" key="6">
    <source>
        <dbReference type="Google" id="ProtNLM"/>
    </source>
</evidence>
<dbReference type="PANTHER" id="PTHR13748">
    <property type="entry name" value="COBW-RELATED"/>
    <property type="match status" value="1"/>
</dbReference>
<accession>A0A366X1R0</accession>